<dbReference type="Gene3D" id="3.90.550.10">
    <property type="entry name" value="Spore Coat Polysaccharide Biosynthesis Protein SpsA, Chain A"/>
    <property type="match status" value="1"/>
</dbReference>
<protein>
    <submittedName>
        <fullName evidence="1">Glycosyl transferase, family 2</fullName>
    </submittedName>
</protein>
<evidence type="ECO:0000313" key="2">
    <source>
        <dbReference type="Proteomes" id="UP000683511"/>
    </source>
</evidence>
<gene>
    <name evidence="1" type="ORF">B6N60_00182</name>
</gene>
<dbReference type="AlphaFoldDB" id="A0A975T4Z4"/>
<dbReference type="RefSeq" id="WP_190607287.1">
    <property type="nucleotide sequence ID" value="NZ_CP021056.1"/>
</dbReference>
<keyword evidence="2" id="KW-1185">Reference proteome</keyword>
<keyword evidence="1" id="KW-0808">Transferase</keyword>
<name>A0A975T4Z4_9NOST</name>
<dbReference type="KEGG" id="rsin:B6N60_00182"/>
<dbReference type="Proteomes" id="UP000683511">
    <property type="component" value="Chromosome"/>
</dbReference>
<dbReference type="CDD" id="cd02526">
    <property type="entry name" value="GT2_RfbF_like"/>
    <property type="match status" value="1"/>
</dbReference>
<evidence type="ECO:0000313" key="1">
    <source>
        <dbReference type="EMBL" id="QXE21506.1"/>
    </source>
</evidence>
<dbReference type="InterPro" id="IPR029044">
    <property type="entry name" value="Nucleotide-diphossugar_trans"/>
</dbReference>
<dbReference type="GO" id="GO:0016740">
    <property type="term" value="F:transferase activity"/>
    <property type="evidence" value="ECO:0007669"/>
    <property type="project" value="UniProtKB-KW"/>
</dbReference>
<dbReference type="SUPFAM" id="SSF53448">
    <property type="entry name" value="Nucleotide-diphospho-sugar transferases"/>
    <property type="match status" value="1"/>
</dbReference>
<reference evidence="1" key="1">
    <citation type="submission" date="2017-04" db="EMBL/GenBank/DDBJ databases">
        <title>Genome deletions in a multicellular cyanobacterial endosymbiont for morphological adaptation in marine diatoms.</title>
        <authorList>
            <person name="Wang Y."/>
            <person name="Gao H."/>
            <person name="Li R."/>
            <person name="Xu X."/>
        </authorList>
    </citation>
    <scope>NUCLEOTIDE SEQUENCE</scope>
    <source>
        <strain evidence="1">FACHB 800</strain>
    </source>
</reference>
<accession>A0A975T4Z4</accession>
<proteinExistence type="predicted"/>
<dbReference type="EMBL" id="CP021056">
    <property type="protein sequence ID" value="QXE21506.1"/>
    <property type="molecule type" value="Genomic_DNA"/>
</dbReference>
<sequence>MQSKIAAYITCYQDQESSNRCIQAIESQSIQVTSIYIIDNSEQPLQLYSKDNLLLIHHYPHNIGIAEGLGKALDWSIEQKYDFLWTFDQDSIPTENCLEILLKNYSKLSQNNDYKIGIIAPSVADKRTAQVVEATIFTNDHFQGIKHNNNVDFYECDAPITSGSLISLAAAKTISPPCIQLFIDGIDLDYGLRLRQKGFHNLIITQAIMYHHFGEPIQVKFINQYRYIQKYSALRYYYICRNHTYLETRFSQGYYRFTSLIKRIKYMVVKIFLIFLYEEEKTRKIWACLLGTYYGLIGNISQNW</sequence>
<organism evidence="1 2">
    <name type="scientific">Richelia sinica FACHB-800</name>
    <dbReference type="NCBI Taxonomy" id="1357546"/>
    <lineage>
        <taxon>Bacteria</taxon>
        <taxon>Bacillati</taxon>
        <taxon>Cyanobacteriota</taxon>
        <taxon>Cyanophyceae</taxon>
        <taxon>Nostocales</taxon>
        <taxon>Nostocaceae</taxon>
        <taxon>Richelia</taxon>
    </lineage>
</organism>